<dbReference type="NCBIfam" id="TIGR01614">
    <property type="entry name" value="PME_inhib"/>
    <property type="match status" value="1"/>
</dbReference>
<proteinExistence type="inferred from homology"/>
<dbReference type="InterPro" id="IPR052421">
    <property type="entry name" value="PCW_Enzyme_Inhibitor"/>
</dbReference>
<name>A0ABC8KQ61_ERUVS</name>
<dbReference type="Pfam" id="PF04043">
    <property type="entry name" value="PMEI"/>
    <property type="match status" value="1"/>
</dbReference>
<accession>A0ABC8KQ61</accession>
<sequence length="188" mass="21381">MVAYVKENFFLVLTTVLLLFLVSSSNGNFSMMITENEIDTICAKKFLNSSLCYELLKSTPKIATLDFYGLTKFLINYDYRNVSDAMNQIKLSAGNATDLQTIDLCVRLYENTLHDTGLIFEALAAENYVRVVDYIFRLIGDVSACQEELLIMKPRLEDSITRNNVVMNISSIIAYILECYLVKDKTKC</sequence>
<dbReference type="EMBL" id="CAKOAT010297376">
    <property type="protein sequence ID" value="CAH8361022.1"/>
    <property type="molecule type" value="Genomic_DNA"/>
</dbReference>
<dbReference type="AlphaFoldDB" id="A0ABC8KQ61"/>
<organism evidence="6 7">
    <name type="scientific">Eruca vesicaria subsp. sativa</name>
    <name type="common">Garden rocket</name>
    <name type="synonym">Eruca sativa</name>
    <dbReference type="NCBI Taxonomy" id="29727"/>
    <lineage>
        <taxon>Eukaryota</taxon>
        <taxon>Viridiplantae</taxon>
        <taxon>Streptophyta</taxon>
        <taxon>Embryophyta</taxon>
        <taxon>Tracheophyta</taxon>
        <taxon>Spermatophyta</taxon>
        <taxon>Magnoliopsida</taxon>
        <taxon>eudicotyledons</taxon>
        <taxon>Gunneridae</taxon>
        <taxon>Pentapetalae</taxon>
        <taxon>rosids</taxon>
        <taxon>malvids</taxon>
        <taxon>Brassicales</taxon>
        <taxon>Brassicaceae</taxon>
        <taxon>Brassiceae</taxon>
        <taxon>Eruca</taxon>
    </lineage>
</organism>
<evidence type="ECO:0000256" key="1">
    <source>
        <dbReference type="ARBA" id="ARBA00022729"/>
    </source>
</evidence>
<evidence type="ECO:0000259" key="5">
    <source>
        <dbReference type="SMART" id="SM00856"/>
    </source>
</evidence>
<dbReference type="PANTHER" id="PTHR36710">
    <property type="entry name" value="PECTINESTERASE INHIBITOR-LIKE"/>
    <property type="match status" value="1"/>
</dbReference>
<feature type="chain" id="PRO_5044764842" description="Pectinesterase inhibitor domain-containing protein" evidence="4">
    <location>
        <begin position="28"/>
        <end position="188"/>
    </location>
</feature>
<dbReference type="Gene3D" id="1.20.140.40">
    <property type="entry name" value="Invertase/pectin methylesterase inhibitor family protein"/>
    <property type="match status" value="1"/>
</dbReference>
<dbReference type="Proteomes" id="UP001642260">
    <property type="component" value="Unassembled WGS sequence"/>
</dbReference>
<comment type="caution">
    <text evidence="6">The sequence shown here is derived from an EMBL/GenBank/DDBJ whole genome shotgun (WGS) entry which is preliminary data.</text>
</comment>
<dbReference type="InterPro" id="IPR006501">
    <property type="entry name" value="Pectinesterase_inhib_dom"/>
</dbReference>
<dbReference type="SUPFAM" id="SSF101148">
    <property type="entry name" value="Plant invertase/pectin methylesterase inhibitor"/>
    <property type="match status" value="1"/>
</dbReference>
<protein>
    <recommendedName>
        <fullName evidence="5">Pectinesterase inhibitor domain-containing protein</fullName>
    </recommendedName>
</protein>
<comment type="similarity">
    <text evidence="3">Belongs to the PMEI family.</text>
</comment>
<evidence type="ECO:0000256" key="3">
    <source>
        <dbReference type="ARBA" id="ARBA00038471"/>
    </source>
</evidence>
<dbReference type="CDD" id="cd15797">
    <property type="entry name" value="PMEI"/>
    <property type="match status" value="1"/>
</dbReference>
<feature type="domain" description="Pectinesterase inhibitor" evidence="5">
    <location>
        <begin position="33"/>
        <end position="176"/>
    </location>
</feature>
<evidence type="ECO:0000256" key="2">
    <source>
        <dbReference type="ARBA" id="ARBA00023157"/>
    </source>
</evidence>
<evidence type="ECO:0000313" key="6">
    <source>
        <dbReference type="EMBL" id="CAH8361022.1"/>
    </source>
</evidence>
<evidence type="ECO:0000313" key="7">
    <source>
        <dbReference type="Proteomes" id="UP001642260"/>
    </source>
</evidence>
<keyword evidence="2" id="KW-1015">Disulfide bond</keyword>
<evidence type="ECO:0000256" key="4">
    <source>
        <dbReference type="SAM" id="SignalP"/>
    </source>
</evidence>
<keyword evidence="7" id="KW-1185">Reference proteome</keyword>
<feature type="signal peptide" evidence="4">
    <location>
        <begin position="1"/>
        <end position="27"/>
    </location>
</feature>
<reference evidence="6 7" key="1">
    <citation type="submission" date="2022-03" db="EMBL/GenBank/DDBJ databases">
        <authorList>
            <person name="Macdonald S."/>
            <person name="Ahmed S."/>
            <person name="Newling K."/>
        </authorList>
    </citation>
    <scope>NUCLEOTIDE SEQUENCE [LARGE SCALE GENOMIC DNA]</scope>
</reference>
<dbReference type="InterPro" id="IPR034086">
    <property type="entry name" value="PMEI_plant"/>
</dbReference>
<keyword evidence="1 4" id="KW-0732">Signal</keyword>
<dbReference type="SMART" id="SM00856">
    <property type="entry name" value="PMEI"/>
    <property type="match status" value="1"/>
</dbReference>
<dbReference type="PANTHER" id="PTHR36710:SF17">
    <property type="entry name" value="PLANT INVERTASE_PECTIN METHYLESTERASE INHIBITOR SUPERFAMILY PROTEIN"/>
    <property type="match status" value="1"/>
</dbReference>
<dbReference type="InterPro" id="IPR035513">
    <property type="entry name" value="Invertase/methylesterase_inhib"/>
</dbReference>
<gene>
    <name evidence="6" type="ORF">ERUC_LOCUS26778</name>
</gene>